<dbReference type="EMBL" id="KZ857449">
    <property type="protein sequence ID" value="RDX44500.1"/>
    <property type="molecule type" value="Genomic_DNA"/>
</dbReference>
<dbReference type="AlphaFoldDB" id="A0A371CW65"/>
<keyword evidence="1" id="KW-0812">Transmembrane</keyword>
<keyword evidence="1" id="KW-0472">Membrane</keyword>
<keyword evidence="1" id="KW-1133">Transmembrane helix</keyword>
<evidence type="ECO:0000256" key="1">
    <source>
        <dbReference type="SAM" id="Phobius"/>
    </source>
</evidence>
<protein>
    <submittedName>
        <fullName evidence="2">Uncharacterized protein</fullName>
    </submittedName>
</protein>
<evidence type="ECO:0000313" key="2">
    <source>
        <dbReference type="EMBL" id="RDX44500.1"/>
    </source>
</evidence>
<evidence type="ECO:0000313" key="3">
    <source>
        <dbReference type="Proteomes" id="UP000256964"/>
    </source>
</evidence>
<gene>
    <name evidence="2" type="ORF">OH76DRAFT_1095821</name>
</gene>
<organism evidence="2 3">
    <name type="scientific">Lentinus brumalis</name>
    <dbReference type="NCBI Taxonomy" id="2498619"/>
    <lineage>
        <taxon>Eukaryota</taxon>
        <taxon>Fungi</taxon>
        <taxon>Dikarya</taxon>
        <taxon>Basidiomycota</taxon>
        <taxon>Agaricomycotina</taxon>
        <taxon>Agaricomycetes</taxon>
        <taxon>Polyporales</taxon>
        <taxon>Polyporaceae</taxon>
        <taxon>Lentinus</taxon>
    </lineage>
</organism>
<proteinExistence type="predicted"/>
<feature type="transmembrane region" description="Helical" evidence="1">
    <location>
        <begin position="90"/>
        <end position="107"/>
    </location>
</feature>
<name>A0A371CW65_9APHY</name>
<dbReference type="Proteomes" id="UP000256964">
    <property type="component" value="Unassembled WGS sequence"/>
</dbReference>
<sequence>MISIKSAAMAATLPIERDQHAYSDIRSLRHCFLLRRTWTYRYQLRLFAVGPSDLSLEGSIWRVLSTLKSVLPAPSSVSSRRSGRTHPRRVLSPVMSTYVLALGIGMTRPLSVTLALPRNTVSIERGMYFVVNHQHKLGD</sequence>
<reference evidence="2 3" key="1">
    <citation type="journal article" date="2018" name="Biotechnol. Biofuels">
        <title>Integrative visual omics of the white-rot fungus Polyporus brumalis exposes the biotechnological potential of its oxidative enzymes for delignifying raw plant biomass.</title>
        <authorList>
            <person name="Miyauchi S."/>
            <person name="Rancon A."/>
            <person name="Drula E."/>
            <person name="Hage H."/>
            <person name="Chaduli D."/>
            <person name="Favel A."/>
            <person name="Grisel S."/>
            <person name="Henrissat B."/>
            <person name="Herpoel-Gimbert I."/>
            <person name="Ruiz-Duenas F.J."/>
            <person name="Chevret D."/>
            <person name="Hainaut M."/>
            <person name="Lin J."/>
            <person name="Wang M."/>
            <person name="Pangilinan J."/>
            <person name="Lipzen A."/>
            <person name="Lesage-Meessen L."/>
            <person name="Navarro D."/>
            <person name="Riley R."/>
            <person name="Grigoriev I.V."/>
            <person name="Zhou S."/>
            <person name="Raouche S."/>
            <person name="Rosso M.N."/>
        </authorList>
    </citation>
    <scope>NUCLEOTIDE SEQUENCE [LARGE SCALE GENOMIC DNA]</scope>
    <source>
        <strain evidence="2 3">BRFM 1820</strain>
    </source>
</reference>
<keyword evidence="3" id="KW-1185">Reference proteome</keyword>
<accession>A0A371CW65</accession>